<protein>
    <submittedName>
        <fullName evidence="3">AMP-binding enzyme family protein</fullName>
    </submittedName>
</protein>
<organism evidence="3 4">
    <name type="scientific">Tetrahymena thermophila (strain SB210)</name>
    <dbReference type="NCBI Taxonomy" id="312017"/>
    <lineage>
        <taxon>Eukaryota</taxon>
        <taxon>Sar</taxon>
        <taxon>Alveolata</taxon>
        <taxon>Ciliophora</taxon>
        <taxon>Intramacronucleata</taxon>
        <taxon>Oligohymenophorea</taxon>
        <taxon>Hymenostomatida</taxon>
        <taxon>Tetrahymenina</taxon>
        <taxon>Tetrahymenidae</taxon>
        <taxon>Tetrahymena</taxon>
    </lineage>
</organism>
<dbReference type="EMBL" id="GG662588">
    <property type="protein sequence ID" value="EAR84783.2"/>
    <property type="molecule type" value="Genomic_DNA"/>
</dbReference>
<accession>Q22HB8</accession>
<keyword evidence="1" id="KW-0175">Coiled coil</keyword>
<gene>
    <name evidence="3" type="ORF">TTHERM_00637850</name>
</gene>
<keyword evidence="2" id="KW-0812">Transmembrane</keyword>
<dbReference type="KEGG" id="tet:TTHERM_00637850"/>
<feature type="transmembrane region" description="Helical" evidence="2">
    <location>
        <begin position="74"/>
        <end position="95"/>
    </location>
</feature>
<evidence type="ECO:0000256" key="1">
    <source>
        <dbReference type="SAM" id="Coils"/>
    </source>
</evidence>
<dbReference type="InParanoid" id="Q22HB8"/>
<evidence type="ECO:0000256" key="2">
    <source>
        <dbReference type="SAM" id="Phobius"/>
    </source>
</evidence>
<dbReference type="AlphaFoldDB" id="Q22HB8"/>
<keyword evidence="2" id="KW-0472">Membrane</keyword>
<dbReference type="GeneID" id="7836333"/>
<dbReference type="RefSeq" id="XP_001032446.2">
    <property type="nucleotide sequence ID" value="XM_001032446.2"/>
</dbReference>
<reference evidence="4" key="1">
    <citation type="journal article" date="2006" name="PLoS Biol.">
        <title>Macronuclear genome sequence of the ciliate Tetrahymena thermophila, a model eukaryote.</title>
        <authorList>
            <person name="Eisen J.A."/>
            <person name="Coyne R.S."/>
            <person name="Wu M."/>
            <person name="Wu D."/>
            <person name="Thiagarajan M."/>
            <person name="Wortman J.R."/>
            <person name="Badger J.H."/>
            <person name="Ren Q."/>
            <person name="Amedeo P."/>
            <person name="Jones K.M."/>
            <person name="Tallon L.J."/>
            <person name="Delcher A.L."/>
            <person name="Salzberg S.L."/>
            <person name="Silva J.C."/>
            <person name="Haas B.J."/>
            <person name="Majoros W.H."/>
            <person name="Farzad M."/>
            <person name="Carlton J.M."/>
            <person name="Smith R.K. Jr."/>
            <person name="Garg J."/>
            <person name="Pearlman R.E."/>
            <person name="Karrer K.M."/>
            <person name="Sun L."/>
            <person name="Manning G."/>
            <person name="Elde N.C."/>
            <person name="Turkewitz A.P."/>
            <person name="Asai D.J."/>
            <person name="Wilkes D.E."/>
            <person name="Wang Y."/>
            <person name="Cai H."/>
            <person name="Collins K."/>
            <person name="Stewart B.A."/>
            <person name="Lee S.R."/>
            <person name="Wilamowska K."/>
            <person name="Weinberg Z."/>
            <person name="Ruzzo W.L."/>
            <person name="Wloga D."/>
            <person name="Gaertig J."/>
            <person name="Frankel J."/>
            <person name="Tsao C.-C."/>
            <person name="Gorovsky M.A."/>
            <person name="Keeling P.J."/>
            <person name="Waller R.F."/>
            <person name="Patron N.J."/>
            <person name="Cherry J.M."/>
            <person name="Stover N.A."/>
            <person name="Krieger C.J."/>
            <person name="del Toro C."/>
            <person name="Ryder H.F."/>
            <person name="Williamson S.C."/>
            <person name="Barbeau R.A."/>
            <person name="Hamilton E.P."/>
            <person name="Orias E."/>
        </authorList>
    </citation>
    <scope>NUCLEOTIDE SEQUENCE [LARGE SCALE GENOMIC DNA]</scope>
    <source>
        <strain evidence="4">SB210</strain>
    </source>
</reference>
<keyword evidence="2" id="KW-1133">Transmembrane helix</keyword>
<evidence type="ECO:0000313" key="3">
    <source>
        <dbReference type="EMBL" id="EAR84783.2"/>
    </source>
</evidence>
<dbReference type="HOGENOM" id="CLU_1771831_0_0_1"/>
<evidence type="ECO:0000313" key="4">
    <source>
        <dbReference type="Proteomes" id="UP000009168"/>
    </source>
</evidence>
<proteinExistence type="predicted"/>
<sequence length="479" mass="56506">MYSEFKVQTQITKVTKGLLIQSQNIFSSPISQQLISQSFSRQQIIDESKLYHLSQLIFDIDENVTFIDIQFPTFIEVLALCNSVLSVLLFLGIFCRKQAQKFIRRDIFFILLKNFFSRTYLDILQHNNIIESNDLKLEKQTTQDQQIQQNQTDENDEKHNILPICLSPKSNFKIFEQQLIQDNLNFKQDFFVENENSKINKLQEINEQIQDLKTQTQQVNISKIENIQRSFLIESQVTKDGSPSFIKSKLSLQQQSPKIINFEKNRKFLQTNNQSRFRNSSLANQSEIKQNKIKNIKNLTQQVNQNFEVLSDDKLYQKSLEDIIFQTKFCKKNEFLQSKGINKEMLECLEQSTDQSLDFFSFYKEILFLKKAVMIMLSKEQMAALKITGIGIETLKYNQESTEMNSQTGNLFIYQPQNYQEFCQIIEEIKINHLKEQFEVMQSEKLQIQYINLFLQRFQNTQNLDIIDKRILSSLSINM</sequence>
<dbReference type="Proteomes" id="UP000009168">
    <property type="component" value="Unassembled WGS sequence"/>
</dbReference>
<keyword evidence="4" id="KW-1185">Reference proteome</keyword>
<name>Q22HB8_TETTS</name>
<feature type="coiled-coil region" evidence="1">
    <location>
        <begin position="192"/>
        <end position="222"/>
    </location>
</feature>